<name>A0ABU6TDE6_9FABA</name>
<feature type="transmembrane region" description="Helical" evidence="2">
    <location>
        <begin position="122"/>
        <end position="142"/>
    </location>
</feature>
<dbReference type="Proteomes" id="UP001341840">
    <property type="component" value="Unassembled WGS sequence"/>
</dbReference>
<evidence type="ECO:0000313" key="3">
    <source>
        <dbReference type="EMBL" id="MED6146742.1"/>
    </source>
</evidence>
<keyword evidence="2" id="KW-0812">Transmembrane</keyword>
<keyword evidence="4" id="KW-1185">Reference proteome</keyword>
<feature type="compositionally biased region" description="Basic and acidic residues" evidence="1">
    <location>
        <begin position="44"/>
        <end position="55"/>
    </location>
</feature>
<sequence>MRGKRKGDGAGKGVPLRRRRRNHRRAAKSPSPPSSATAVSSCRRRGEGKPEERENPSLSLPLSSGLPLRRCRLSCSATVEFSCRRCPCFAQPLPWRLLSRFTVNINSRCRRVSNHHRSSPPVLVLLYPVLPSFHLAAAKLVLPPPFWFCYVPGVDTISFSSMDYHNCCRFVYVMVVVVACVGSAATVVNFPSYRR</sequence>
<evidence type="ECO:0000256" key="2">
    <source>
        <dbReference type="SAM" id="Phobius"/>
    </source>
</evidence>
<dbReference type="EMBL" id="JASCZI010090810">
    <property type="protein sequence ID" value="MED6146742.1"/>
    <property type="molecule type" value="Genomic_DNA"/>
</dbReference>
<feature type="compositionally biased region" description="Basic residues" evidence="1">
    <location>
        <begin position="15"/>
        <end position="27"/>
    </location>
</feature>
<evidence type="ECO:0000256" key="1">
    <source>
        <dbReference type="SAM" id="MobiDB-lite"/>
    </source>
</evidence>
<organism evidence="3 4">
    <name type="scientific">Stylosanthes scabra</name>
    <dbReference type="NCBI Taxonomy" id="79078"/>
    <lineage>
        <taxon>Eukaryota</taxon>
        <taxon>Viridiplantae</taxon>
        <taxon>Streptophyta</taxon>
        <taxon>Embryophyta</taxon>
        <taxon>Tracheophyta</taxon>
        <taxon>Spermatophyta</taxon>
        <taxon>Magnoliopsida</taxon>
        <taxon>eudicotyledons</taxon>
        <taxon>Gunneridae</taxon>
        <taxon>Pentapetalae</taxon>
        <taxon>rosids</taxon>
        <taxon>fabids</taxon>
        <taxon>Fabales</taxon>
        <taxon>Fabaceae</taxon>
        <taxon>Papilionoideae</taxon>
        <taxon>50 kb inversion clade</taxon>
        <taxon>dalbergioids sensu lato</taxon>
        <taxon>Dalbergieae</taxon>
        <taxon>Pterocarpus clade</taxon>
        <taxon>Stylosanthes</taxon>
    </lineage>
</organism>
<keyword evidence="2" id="KW-0472">Membrane</keyword>
<protein>
    <submittedName>
        <fullName evidence="3">Uncharacterized protein</fullName>
    </submittedName>
</protein>
<reference evidence="3 4" key="1">
    <citation type="journal article" date="2023" name="Plants (Basel)">
        <title>Bridging the Gap: Combining Genomics and Transcriptomics Approaches to Understand Stylosanthes scabra, an Orphan Legume from the Brazilian Caatinga.</title>
        <authorList>
            <person name="Ferreira-Neto J.R.C."/>
            <person name="da Silva M.D."/>
            <person name="Binneck E."/>
            <person name="de Melo N.F."/>
            <person name="da Silva R.H."/>
            <person name="de Melo A.L.T.M."/>
            <person name="Pandolfi V."/>
            <person name="Bustamante F.O."/>
            <person name="Brasileiro-Vidal A.C."/>
            <person name="Benko-Iseppon A.M."/>
        </authorList>
    </citation>
    <scope>NUCLEOTIDE SEQUENCE [LARGE SCALE GENOMIC DNA]</scope>
    <source>
        <tissue evidence="3">Leaves</tissue>
    </source>
</reference>
<feature type="transmembrane region" description="Helical" evidence="2">
    <location>
        <begin position="170"/>
        <end position="190"/>
    </location>
</feature>
<proteinExistence type="predicted"/>
<accession>A0ABU6TDE6</accession>
<comment type="caution">
    <text evidence="3">The sequence shown here is derived from an EMBL/GenBank/DDBJ whole genome shotgun (WGS) entry which is preliminary data.</text>
</comment>
<feature type="region of interest" description="Disordered" evidence="1">
    <location>
        <begin position="1"/>
        <end position="61"/>
    </location>
</feature>
<gene>
    <name evidence="3" type="ORF">PIB30_037559</name>
</gene>
<evidence type="ECO:0000313" key="4">
    <source>
        <dbReference type="Proteomes" id="UP001341840"/>
    </source>
</evidence>
<keyword evidence="2" id="KW-1133">Transmembrane helix</keyword>